<keyword evidence="3 5" id="KW-0378">Hydrolase</keyword>
<dbReference type="PROSITE" id="PS51318">
    <property type="entry name" value="TAT"/>
    <property type="match status" value="1"/>
</dbReference>
<accession>A0ABV8YDL1</accession>
<keyword evidence="9" id="KW-1185">Reference proteome</keyword>
<dbReference type="InterPro" id="IPR013222">
    <property type="entry name" value="Glyco_hyd_98_carb-bd"/>
</dbReference>
<evidence type="ECO:0000313" key="8">
    <source>
        <dbReference type="EMBL" id="MFC4463384.1"/>
    </source>
</evidence>
<dbReference type="Pfam" id="PF10633">
    <property type="entry name" value="NPCBM_assoc"/>
    <property type="match status" value="1"/>
</dbReference>
<dbReference type="InterPro" id="IPR013783">
    <property type="entry name" value="Ig-like_fold"/>
</dbReference>
<evidence type="ECO:0000256" key="2">
    <source>
        <dbReference type="ARBA" id="ARBA00022729"/>
    </source>
</evidence>
<dbReference type="Pfam" id="PF08305">
    <property type="entry name" value="NPCBM"/>
    <property type="match status" value="1"/>
</dbReference>
<dbReference type="InterPro" id="IPR008979">
    <property type="entry name" value="Galactose-bd-like_sf"/>
</dbReference>
<dbReference type="PANTHER" id="PTHR11452">
    <property type="entry name" value="ALPHA-GALACTOSIDASE/ALPHA-N-ACETYLGALACTOSAMINIDASE"/>
    <property type="match status" value="1"/>
</dbReference>
<dbReference type="SMART" id="SM00776">
    <property type="entry name" value="NPCBM"/>
    <property type="match status" value="1"/>
</dbReference>
<dbReference type="InterPro" id="IPR013780">
    <property type="entry name" value="Glyco_hydro_b"/>
</dbReference>
<dbReference type="InterPro" id="IPR041233">
    <property type="entry name" value="Melibiase_C"/>
</dbReference>
<comment type="catalytic activity">
    <reaction evidence="5">
        <text>Hydrolysis of terminal, non-reducing alpha-D-galactose residues in alpha-D-galactosides, including galactose oligosaccharides, galactomannans and galactolipids.</text>
        <dbReference type="EC" id="3.2.1.22"/>
    </reaction>
</comment>
<dbReference type="Pfam" id="PF16499">
    <property type="entry name" value="Melibiase_2"/>
    <property type="match status" value="1"/>
</dbReference>
<evidence type="ECO:0000256" key="6">
    <source>
        <dbReference type="SAM" id="SignalP"/>
    </source>
</evidence>
<feature type="domain" description="Glycosyl hydrolase family 98 putative carbohydrate-binding module" evidence="7">
    <location>
        <begin position="532"/>
        <end position="677"/>
    </location>
</feature>
<dbReference type="InterPro" id="IPR038637">
    <property type="entry name" value="NPCBM_sf"/>
</dbReference>
<dbReference type="InterPro" id="IPR000111">
    <property type="entry name" value="Glyco_hydro_27/36_CS"/>
</dbReference>
<dbReference type="InterPro" id="IPR006311">
    <property type="entry name" value="TAT_signal"/>
</dbReference>
<dbReference type="Proteomes" id="UP001596012">
    <property type="component" value="Unassembled WGS sequence"/>
</dbReference>
<dbReference type="Gene3D" id="2.60.120.1060">
    <property type="entry name" value="NPCBM/NEW2 domain"/>
    <property type="match status" value="1"/>
</dbReference>
<dbReference type="EC" id="3.2.1.22" evidence="5"/>
<keyword evidence="5" id="KW-1015">Disulfide bond</keyword>
<sequence length="677" mass="71531">MRHLPTRTTRRGVVGALAAGLLALSGLSAPALATPAADPAAPALDDGLALTPPMGFNNWNSTHCRAEFNEAMVKGIADIFVEKGLKDAGYEYVNLDDCWALPQRDANGKLVPDPVRFPNGIKSVADYVHSKGLKFGIYTSAGTKTCNSAGFPGALGHEYSDARQFADWGVDYLKYDNCNNQGVDAELRYTTMRDALKAASQETGRPIVYSICEWGQNKPWEWAADVGHLWRTTGDISDDWGSMLSILKKNLPLAPYAGPGHWNDPDMLEVGNGGMTDTEYRTHFSMWSIMAAPLLIGSDLRSASDETFDILGNREVIAVDQDPLGKQGTVVSSERGRWVVAKEMKDGSRAVALFNETGSPQRISTTARAVGLPAADAYTMRDLWQHKSYNTAGAISATVPAHGTVLVRVSADTKWAKHPPAVELGLDGGQLIESGKPTALTTSVTDLGRTPAKRVSVSLSGPAGWTVKANSPTSAGALPSGRSLRTKWTVTAPPDTEPGSYGVTLKATYRSPTGARVQSVLPLTASVVTAPPAGMSQLGDLPWLGAANGWGPVERDTSNGESAAGDGNPLTINGVVYAKGLGVHAESTVEYYTGKACETVTAQVGVDDEEGEEGSVAFEVWADDTKAASTGVLTNAQPAQAISADVRGAQVVRLVVTDGGDDITSDHADWADAQLSC</sequence>
<evidence type="ECO:0000313" key="9">
    <source>
        <dbReference type="Proteomes" id="UP001596012"/>
    </source>
</evidence>
<evidence type="ECO:0000256" key="1">
    <source>
        <dbReference type="ARBA" id="ARBA00009743"/>
    </source>
</evidence>
<dbReference type="PANTHER" id="PTHR11452:SF75">
    <property type="entry name" value="ALPHA-GALACTOSIDASE MEL1"/>
    <property type="match status" value="1"/>
</dbReference>
<keyword evidence="4 5" id="KW-0326">Glycosidase</keyword>
<dbReference type="Gene3D" id="3.20.20.70">
    <property type="entry name" value="Aldolase class I"/>
    <property type="match status" value="1"/>
</dbReference>
<dbReference type="InterPro" id="IPR013785">
    <property type="entry name" value="Aldolase_TIM"/>
</dbReference>
<feature type="signal peptide" evidence="6">
    <location>
        <begin position="1"/>
        <end position="33"/>
    </location>
</feature>
<evidence type="ECO:0000256" key="5">
    <source>
        <dbReference type="RuleBase" id="RU361168"/>
    </source>
</evidence>
<keyword evidence="2 6" id="KW-0732">Signal</keyword>
<dbReference type="Pfam" id="PF17801">
    <property type="entry name" value="Melibiase_C"/>
    <property type="match status" value="1"/>
</dbReference>
<dbReference type="PRINTS" id="PR00740">
    <property type="entry name" value="GLHYDRLASE27"/>
</dbReference>
<reference evidence="9" key="1">
    <citation type="journal article" date="2019" name="Int. J. Syst. Evol. Microbiol.">
        <title>The Global Catalogue of Microorganisms (GCM) 10K type strain sequencing project: providing services to taxonomists for standard genome sequencing and annotation.</title>
        <authorList>
            <consortium name="The Broad Institute Genomics Platform"/>
            <consortium name="The Broad Institute Genome Sequencing Center for Infectious Disease"/>
            <person name="Wu L."/>
            <person name="Ma J."/>
        </authorList>
    </citation>
    <scope>NUCLEOTIDE SEQUENCE [LARGE SCALE GENOMIC DNA]</scope>
    <source>
        <strain evidence="9">DT43</strain>
    </source>
</reference>
<evidence type="ECO:0000259" key="7">
    <source>
        <dbReference type="SMART" id="SM00776"/>
    </source>
</evidence>
<dbReference type="RefSeq" id="WP_386336582.1">
    <property type="nucleotide sequence ID" value="NZ_JBHSFG010000003.1"/>
</dbReference>
<evidence type="ECO:0000256" key="4">
    <source>
        <dbReference type="ARBA" id="ARBA00023295"/>
    </source>
</evidence>
<proteinExistence type="inferred from homology"/>
<dbReference type="InterPro" id="IPR002241">
    <property type="entry name" value="Glyco_hydro_27"/>
</dbReference>
<dbReference type="Gene3D" id="2.60.40.1180">
    <property type="entry name" value="Golgi alpha-mannosidase II"/>
    <property type="match status" value="1"/>
</dbReference>
<dbReference type="EMBL" id="JBHSFG010000003">
    <property type="protein sequence ID" value="MFC4463384.1"/>
    <property type="molecule type" value="Genomic_DNA"/>
</dbReference>
<comment type="similarity">
    <text evidence="1 5">Belongs to the glycosyl hydrolase 27 family.</text>
</comment>
<evidence type="ECO:0000256" key="3">
    <source>
        <dbReference type="ARBA" id="ARBA00022801"/>
    </source>
</evidence>
<dbReference type="InterPro" id="IPR017853">
    <property type="entry name" value="GH"/>
</dbReference>
<organism evidence="8 9">
    <name type="scientific">Streptomyces xiangluensis</name>
    <dbReference type="NCBI Taxonomy" id="2665720"/>
    <lineage>
        <taxon>Bacteria</taxon>
        <taxon>Bacillati</taxon>
        <taxon>Actinomycetota</taxon>
        <taxon>Actinomycetes</taxon>
        <taxon>Kitasatosporales</taxon>
        <taxon>Streptomycetaceae</taxon>
        <taxon>Streptomyces</taxon>
    </lineage>
</organism>
<name>A0ABV8YDL1_9ACTN</name>
<dbReference type="SUPFAM" id="SSF51445">
    <property type="entry name" value="(Trans)glycosidases"/>
    <property type="match status" value="1"/>
</dbReference>
<gene>
    <name evidence="8" type="ORF">ACFPH6_01960</name>
</gene>
<dbReference type="PROSITE" id="PS00512">
    <property type="entry name" value="ALPHA_GALACTOSIDASE"/>
    <property type="match status" value="1"/>
</dbReference>
<dbReference type="Gene3D" id="2.60.40.10">
    <property type="entry name" value="Immunoglobulins"/>
    <property type="match status" value="1"/>
</dbReference>
<dbReference type="InterPro" id="IPR018905">
    <property type="entry name" value="A-galactase_NEW3"/>
</dbReference>
<protein>
    <recommendedName>
        <fullName evidence="5">Alpha-galactosidase</fullName>
        <ecNumber evidence="5">3.2.1.22</ecNumber>
    </recommendedName>
    <alternativeName>
        <fullName evidence="5">Melibiase</fullName>
    </alternativeName>
</protein>
<feature type="chain" id="PRO_5047067589" description="Alpha-galactosidase" evidence="6">
    <location>
        <begin position="34"/>
        <end position="677"/>
    </location>
</feature>
<dbReference type="SUPFAM" id="SSF51011">
    <property type="entry name" value="Glycosyl hydrolase domain"/>
    <property type="match status" value="1"/>
</dbReference>
<comment type="caution">
    <text evidence="8">The sequence shown here is derived from an EMBL/GenBank/DDBJ whole genome shotgun (WGS) entry which is preliminary data.</text>
</comment>
<dbReference type="CDD" id="cd14792">
    <property type="entry name" value="GH27"/>
    <property type="match status" value="1"/>
</dbReference>
<dbReference type="SUPFAM" id="SSF49785">
    <property type="entry name" value="Galactose-binding domain-like"/>
    <property type="match status" value="1"/>
</dbReference>